<sequence>MSARATKSATDRASEVEASEYDTAQLLHAPLMLYGAPRPRPILIAPYYCTRTSIVRPGRAPRDDKGKVGRTNKLPSHRYKTLVRLTPQLDS</sequence>
<reference evidence="2 3" key="1">
    <citation type="journal article" date="2014" name="Agronomy (Basel)">
        <title>A Draft Genome Sequence for Ensete ventricosum, the Drought-Tolerant Tree Against Hunger.</title>
        <authorList>
            <person name="Harrison J."/>
            <person name="Moore K.A."/>
            <person name="Paszkiewicz K."/>
            <person name="Jones T."/>
            <person name="Grant M."/>
            <person name="Ambacheew D."/>
            <person name="Muzemil S."/>
            <person name="Studholme D.J."/>
        </authorList>
    </citation>
    <scope>NUCLEOTIDE SEQUENCE [LARGE SCALE GENOMIC DNA]</scope>
</reference>
<evidence type="ECO:0000313" key="2">
    <source>
        <dbReference type="EMBL" id="RRT37294.1"/>
    </source>
</evidence>
<dbReference type="AlphaFoldDB" id="A0A426XCV7"/>
<organism evidence="2 3">
    <name type="scientific">Ensete ventricosum</name>
    <name type="common">Abyssinian banana</name>
    <name type="synonym">Musa ensete</name>
    <dbReference type="NCBI Taxonomy" id="4639"/>
    <lineage>
        <taxon>Eukaryota</taxon>
        <taxon>Viridiplantae</taxon>
        <taxon>Streptophyta</taxon>
        <taxon>Embryophyta</taxon>
        <taxon>Tracheophyta</taxon>
        <taxon>Spermatophyta</taxon>
        <taxon>Magnoliopsida</taxon>
        <taxon>Liliopsida</taxon>
        <taxon>Zingiberales</taxon>
        <taxon>Musaceae</taxon>
        <taxon>Ensete</taxon>
    </lineage>
</organism>
<dbReference type="EMBL" id="AMZH03022471">
    <property type="protein sequence ID" value="RRT37294.1"/>
    <property type="molecule type" value="Genomic_DNA"/>
</dbReference>
<accession>A0A426XCV7</accession>
<evidence type="ECO:0000313" key="3">
    <source>
        <dbReference type="Proteomes" id="UP000287651"/>
    </source>
</evidence>
<feature type="region of interest" description="Disordered" evidence="1">
    <location>
        <begin position="56"/>
        <end position="77"/>
    </location>
</feature>
<proteinExistence type="predicted"/>
<evidence type="ECO:0000256" key="1">
    <source>
        <dbReference type="SAM" id="MobiDB-lite"/>
    </source>
</evidence>
<comment type="caution">
    <text evidence="2">The sequence shown here is derived from an EMBL/GenBank/DDBJ whole genome shotgun (WGS) entry which is preliminary data.</text>
</comment>
<dbReference type="Proteomes" id="UP000287651">
    <property type="component" value="Unassembled WGS sequence"/>
</dbReference>
<gene>
    <name evidence="2" type="ORF">B296_00049111</name>
</gene>
<protein>
    <submittedName>
        <fullName evidence="2">Uncharacterized protein</fullName>
    </submittedName>
</protein>
<name>A0A426XCV7_ENSVE</name>